<evidence type="ECO:0000256" key="3">
    <source>
        <dbReference type="ARBA" id="ARBA00022989"/>
    </source>
</evidence>
<dbReference type="GO" id="GO:0005886">
    <property type="term" value="C:plasma membrane"/>
    <property type="evidence" value="ECO:0007669"/>
    <property type="project" value="TreeGrafter"/>
</dbReference>
<dbReference type="PANTHER" id="PTHR10217:SF435">
    <property type="entry name" value="POTASSIUM VOLTAGE-GATED CHANNEL PROTEIN EAG"/>
    <property type="match status" value="1"/>
</dbReference>
<feature type="transmembrane region" description="Helical" evidence="6">
    <location>
        <begin position="604"/>
        <end position="625"/>
    </location>
</feature>
<protein>
    <submittedName>
        <fullName evidence="8">Serine/threonine-protein kinase pelle</fullName>
    </submittedName>
</protein>
<dbReference type="SUPFAM" id="SSF56112">
    <property type="entry name" value="Protein kinase-like (PK-like)"/>
    <property type="match status" value="1"/>
</dbReference>
<dbReference type="GO" id="GO:0005249">
    <property type="term" value="F:voltage-gated potassium channel activity"/>
    <property type="evidence" value="ECO:0007669"/>
    <property type="project" value="TreeGrafter"/>
</dbReference>
<feature type="transmembrane region" description="Helical" evidence="6">
    <location>
        <begin position="454"/>
        <end position="473"/>
    </location>
</feature>
<evidence type="ECO:0000313" key="8">
    <source>
        <dbReference type="EMBL" id="OLQ14604.1"/>
    </source>
</evidence>
<dbReference type="PANTHER" id="PTHR10217">
    <property type="entry name" value="VOLTAGE AND LIGAND GATED POTASSIUM CHANNEL"/>
    <property type="match status" value="1"/>
</dbReference>
<dbReference type="InterPro" id="IPR050818">
    <property type="entry name" value="KCNH_animal-type"/>
</dbReference>
<keyword evidence="3 6" id="KW-1133">Transmembrane helix</keyword>
<evidence type="ECO:0000259" key="7">
    <source>
        <dbReference type="PROSITE" id="PS50011"/>
    </source>
</evidence>
<dbReference type="Gene3D" id="1.10.287.70">
    <property type="match status" value="1"/>
</dbReference>
<dbReference type="AlphaFoldDB" id="A0A1Q9F4I5"/>
<dbReference type="InterPro" id="IPR008271">
    <property type="entry name" value="Ser/Thr_kinase_AS"/>
</dbReference>
<dbReference type="OrthoDB" id="421226at2759"/>
<dbReference type="Pfam" id="PF00520">
    <property type="entry name" value="Ion_trans"/>
    <property type="match status" value="1"/>
</dbReference>
<organism evidence="8 9">
    <name type="scientific">Symbiodinium microadriaticum</name>
    <name type="common">Dinoflagellate</name>
    <name type="synonym">Zooxanthella microadriatica</name>
    <dbReference type="NCBI Taxonomy" id="2951"/>
    <lineage>
        <taxon>Eukaryota</taxon>
        <taxon>Sar</taxon>
        <taxon>Alveolata</taxon>
        <taxon>Dinophyceae</taxon>
        <taxon>Suessiales</taxon>
        <taxon>Symbiodiniaceae</taxon>
        <taxon>Symbiodinium</taxon>
    </lineage>
</organism>
<comment type="caution">
    <text evidence="8">The sequence shown here is derived from an EMBL/GenBank/DDBJ whole genome shotgun (WGS) entry which is preliminary data.</text>
</comment>
<evidence type="ECO:0000256" key="1">
    <source>
        <dbReference type="ARBA" id="ARBA00004141"/>
    </source>
</evidence>
<feature type="region of interest" description="Disordered" evidence="5">
    <location>
        <begin position="331"/>
        <end position="353"/>
    </location>
</feature>
<evidence type="ECO:0000256" key="4">
    <source>
        <dbReference type="ARBA" id="ARBA00023136"/>
    </source>
</evidence>
<dbReference type="GO" id="GO:0042391">
    <property type="term" value="P:regulation of membrane potential"/>
    <property type="evidence" value="ECO:0007669"/>
    <property type="project" value="TreeGrafter"/>
</dbReference>
<sequence>MTWQPSTRCWTYALSFAVISPLWQGTFAVHRGRWRHCDVAVKLAVASVRPSARRCGRKETELAAKLLLQEAEMLSELQHSDRIVRLFGVSIGRGKVHLVLELASGSLSQFLHGPRGSRDKVLDSRQRMSLALQVMEGVAFLHSCRPCVLHGDLKSSNVLLFQVPDDDLLVAKLADFTTAHRWRGARPSPEEDPAYFGGSVAYLAPECFEAVENQSPSSDVWSVGCVLTELFGGAAPFSECETEEEVKDKVLRRRQTPWVPSHVDLAAGLNYKESGQSIHTLLARCFARSPNDRYAEVLAEQLESLQQNLLNQYNEETDLLRAANDELRRRLQQQNRDPDASRDPFEPGLDSVEEAREPEARLVPFRWYDMAGGLLEAALAKEQELMLPAQPEEASLVMRPAWKFSMQEALKREGRDAYQSAEHTAKASVRINEFVQDDSCLQRFVIPPQNKFQVLWSIVCSLLILWDAITIPLEMFNVPEFGVVLDRVGIFSWVFWMVDIPLHFFFGVQLEGTTELRPQKLAQLYLRSWFLVDLLVVLIDWMLFLLEAAVMSSDETSVLKSARYLRTLRLLRLFRLLRVVKLYRELSLLANRFLSTYAYMVMKVVAGLCVMLAINHLIACAWYGIGSWPDGENTWIKRAEMHGAGSQEGIAGFADNYAASMHWALTQFTPATNNIAPYNAAERFFAIWVILLAMGSTAPEMPGSHFCLGGVFSSFIGSISATVSSLRTARADQYQKQSKLLQFFIERDLSVELFGKVQEALKRVGNLEVRVKESEVSLIQGIPERFKMELHEEMYMSALMKLGCWPSWRNEGQRPFFRNLCHQAMSEHVSTPGQDFFLPGADCQRVYVLQSGSMGYSFREQMPIPLRAQDVLCLPCLWAEWYHRGRLTSNAICYIAGVDCEEFCRQAINFGGRLVQFLQIYGILLVGAVEALEEQRLATDLSLEEDKLSDVASRAERFASMSKAAIEMNDLGASTNGSLFVVATASCTHSEATSSKELSYFWKSGTPTAPMIGKTTQAL</sequence>
<feature type="domain" description="Protein kinase" evidence="7">
    <location>
        <begin position="16"/>
        <end position="310"/>
    </location>
</feature>
<evidence type="ECO:0000256" key="6">
    <source>
        <dbReference type="SAM" id="Phobius"/>
    </source>
</evidence>
<dbReference type="InterPro" id="IPR011009">
    <property type="entry name" value="Kinase-like_dom_sf"/>
</dbReference>
<dbReference type="GO" id="GO:0005524">
    <property type="term" value="F:ATP binding"/>
    <property type="evidence" value="ECO:0007669"/>
    <property type="project" value="InterPro"/>
</dbReference>
<keyword evidence="8" id="KW-0418">Kinase</keyword>
<dbReference type="Gene3D" id="1.10.510.10">
    <property type="entry name" value="Transferase(Phosphotransferase) domain 1"/>
    <property type="match status" value="1"/>
</dbReference>
<feature type="compositionally biased region" description="Basic and acidic residues" evidence="5">
    <location>
        <begin position="336"/>
        <end position="345"/>
    </location>
</feature>
<dbReference type="SMART" id="SM00220">
    <property type="entry name" value="S_TKc"/>
    <property type="match status" value="1"/>
</dbReference>
<dbReference type="InterPro" id="IPR018490">
    <property type="entry name" value="cNMP-bd_dom_sf"/>
</dbReference>
<gene>
    <name evidence="8" type="primary">pll</name>
    <name evidence="8" type="ORF">AK812_SmicGene1239</name>
</gene>
<feature type="transmembrane region" description="Helical" evidence="6">
    <location>
        <begin position="493"/>
        <end position="512"/>
    </location>
</feature>
<keyword evidence="4 6" id="KW-0472">Membrane</keyword>
<dbReference type="Gene3D" id="3.30.200.20">
    <property type="entry name" value="Phosphorylase Kinase, domain 1"/>
    <property type="match status" value="1"/>
</dbReference>
<dbReference type="GO" id="GO:0004672">
    <property type="term" value="F:protein kinase activity"/>
    <property type="evidence" value="ECO:0007669"/>
    <property type="project" value="InterPro"/>
</dbReference>
<dbReference type="SUPFAM" id="SSF81324">
    <property type="entry name" value="Voltage-gated potassium channels"/>
    <property type="match status" value="1"/>
</dbReference>
<evidence type="ECO:0000256" key="5">
    <source>
        <dbReference type="SAM" id="MobiDB-lite"/>
    </source>
</evidence>
<dbReference type="Pfam" id="PF00069">
    <property type="entry name" value="Pkinase"/>
    <property type="match status" value="1"/>
</dbReference>
<keyword evidence="2 6" id="KW-0812">Transmembrane</keyword>
<dbReference type="PROSITE" id="PS50011">
    <property type="entry name" value="PROTEIN_KINASE_DOM"/>
    <property type="match status" value="1"/>
</dbReference>
<evidence type="ECO:0000256" key="2">
    <source>
        <dbReference type="ARBA" id="ARBA00022692"/>
    </source>
</evidence>
<proteinExistence type="predicted"/>
<dbReference type="PROSITE" id="PS00108">
    <property type="entry name" value="PROTEIN_KINASE_ST"/>
    <property type="match status" value="1"/>
</dbReference>
<accession>A0A1Q9F4I5</accession>
<comment type="subcellular location">
    <subcellularLocation>
        <location evidence="1">Membrane</location>
        <topology evidence="1">Multi-pass membrane protein</topology>
    </subcellularLocation>
</comment>
<evidence type="ECO:0000313" key="9">
    <source>
        <dbReference type="Proteomes" id="UP000186817"/>
    </source>
</evidence>
<dbReference type="Proteomes" id="UP000186817">
    <property type="component" value="Unassembled WGS sequence"/>
</dbReference>
<keyword evidence="9" id="KW-1185">Reference proteome</keyword>
<reference evidence="8 9" key="1">
    <citation type="submission" date="2016-02" db="EMBL/GenBank/DDBJ databases">
        <title>Genome analysis of coral dinoflagellate symbionts highlights evolutionary adaptations to a symbiotic lifestyle.</title>
        <authorList>
            <person name="Aranda M."/>
            <person name="Li Y."/>
            <person name="Liew Y.J."/>
            <person name="Baumgarten S."/>
            <person name="Simakov O."/>
            <person name="Wilson M."/>
            <person name="Piel J."/>
            <person name="Ashoor H."/>
            <person name="Bougouffa S."/>
            <person name="Bajic V.B."/>
            <person name="Ryu T."/>
            <person name="Ravasi T."/>
            <person name="Bayer T."/>
            <person name="Micklem G."/>
            <person name="Kim H."/>
            <person name="Bhak J."/>
            <person name="Lajeunesse T.C."/>
            <person name="Voolstra C.R."/>
        </authorList>
    </citation>
    <scope>NUCLEOTIDE SEQUENCE [LARGE SCALE GENOMIC DNA]</scope>
    <source>
        <strain evidence="8 9">CCMP2467</strain>
    </source>
</reference>
<dbReference type="InterPro" id="IPR005821">
    <property type="entry name" value="Ion_trans_dom"/>
</dbReference>
<dbReference type="InterPro" id="IPR000719">
    <property type="entry name" value="Prot_kinase_dom"/>
</dbReference>
<feature type="transmembrane region" description="Helical" evidence="6">
    <location>
        <begin position="524"/>
        <end position="544"/>
    </location>
</feature>
<dbReference type="EMBL" id="LSRX01000013">
    <property type="protein sequence ID" value="OLQ14604.1"/>
    <property type="molecule type" value="Genomic_DNA"/>
</dbReference>
<keyword evidence="8" id="KW-0808">Transferase</keyword>
<dbReference type="SUPFAM" id="SSF51206">
    <property type="entry name" value="cAMP-binding domain-like"/>
    <property type="match status" value="1"/>
</dbReference>
<name>A0A1Q9F4I5_SYMMI</name>